<keyword evidence="1" id="KW-1133">Transmembrane helix</keyword>
<keyword evidence="1" id="KW-0472">Membrane</keyword>
<accession>A0ABD6DKS4</accession>
<feature type="transmembrane region" description="Helical" evidence="1">
    <location>
        <begin position="64"/>
        <end position="86"/>
    </location>
</feature>
<reference evidence="2 3" key="1">
    <citation type="journal article" date="2019" name="Int. J. Syst. Evol. Microbiol.">
        <title>The Global Catalogue of Microorganisms (GCM) 10K type strain sequencing project: providing services to taxonomists for standard genome sequencing and annotation.</title>
        <authorList>
            <consortium name="The Broad Institute Genomics Platform"/>
            <consortium name="The Broad Institute Genome Sequencing Center for Infectious Disease"/>
            <person name="Wu L."/>
            <person name="Ma J."/>
        </authorList>
    </citation>
    <scope>NUCLEOTIDE SEQUENCE [LARGE SCALE GENOMIC DNA]</scope>
    <source>
        <strain evidence="2 3">CGMCC 1.10390</strain>
    </source>
</reference>
<protein>
    <submittedName>
        <fullName evidence="2">Uncharacterized protein</fullName>
    </submittedName>
</protein>
<dbReference type="Proteomes" id="UP001597034">
    <property type="component" value="Unassembled WGS sequence"/>
</dbReference>
<sequence>MAINNSQDVIDTIQNNIAYLFAFIALLGYAAVIKFTGSFTALPTHGASGLFSTTGEFYSFDWDATTYVVTWAMGLSIVGIVGAYMSDPVTGDMAFEKLSPAEFRARIDEAALELAGASLFLIVPAVKLFDVGNLWTDFAGTTTFSVAMMVLGTVGAVAVVYLD</sequence>
<dbReference type="AlphaFoldDB" id="A0ABD6DKS4"/>
<evidence type="ECO:0000313" key="3">
    <source>
        <dbReference type="Proteomes" id="UP001597034"/>
    </source>
</evidence>
<evidence type="ECO:0000313" key="2">
    <source>
        <dbReference type="EMBL" id="MFD1646661.1"/>
    </source>
</evidence>
<keyword evidence="1" id="KW-0812">Transmembrane</keyword>
<dbReference type="EMBL" id="JBHUDO010000003">
    <property type="protein sequence ID" value="MFD1646661.1"/>
    <property type="molecule type" value="Genomic_DNA"/>
</dbReference>
<feature type="transmembrane region" description="Helical" evidence="1">
    <location>
        <begin position="138"/>
        <end position="162"/>
    </location>
</feature>
<evidence type="ECO:0000256" key="1">
    <source>
        <dbReference type="SAM" id="Phobius"/>
    </source>
</evidence>
<proteinExistence type="predicted"/>
<dbReference type="RefSeq" id="WP_256401257.1">
    <property type="nucleotide sequence ID" value="NZ_JANHJR010000003.1"/>
</dbReference>
<keyword evidence="3" id="KW-1185">Reference proteome</keyword>
<feature type="transmembrane region" description="Helical" evidence="1">
    <location>
        <begin position="20"/>
        <end position="44"/>
    </location>
</feature>
<organism evidence="2 3">
    <name type="scientific">Haloarchaeobius litoreus</name>
    <dbReference type="NCBI Taxonomy" id="755306"/>
    <lineage>
        <taxon>Archaea</taxon>
        <taxon>Methanobacteriati</taxon>
        <taxon>Methanobacteriota</taxon>
        <taxon>Stenosarchaea group</taxon>
        <taxon>Halobacteria</taxon>
        <taxon>Halobacteriales</taxon>
        <taxon>Halorubellaceae</taxon>
        <taxon>Haloarchaeobius</taxon>
    </lineage>
</organism>
<gene>
    <name evidence="2" type="ORF">ACFSBL_13300</name>
</gene>
<comment type="caution">
    <text evidence="2">The sequence shown here is derived from an EMBL/GenBank/DDBJ whole genome shotgun (WGS) entry which is preliminary data.</text>
</comment>
<name>A0ABD6DKS4_9EURY</name>
<feature type="transmembrane region" description="Helical" evidence="1">
    <location>
        <begin position="107"/>
        <end position="126"/>
    </location>
</feature>